<dbReference type="UniPathway" id="UPA00034">
    <property type="reaction ID" value="UER00019"/>
</dbReference>
<comment type="subcellular location">
    <subcellularLocation>
        <location evidence="9">Cytoplasm</location>
    </subcellularLocation>
</comment>
<gene>
    <name evidence="9" type="primary">dapD</name>
    <name evidence="11" type="ORF">H663_000755</name>
</gene>
<dbReference type="Gene3D" id="3.30.70.2010">
    <property type="match status" value="1"/>
</dbReference>
<protein>
    <recommendedName>
        <fullName evidence="9">2,3,4,5-tetrahydropyridine-2,6-dicarboxylate N-succinyltransferase</fullName>
        <ecNumber evidence="9">2.3.1.117</ecNumber>
    </recommendedName>
    <alternativeName>
        <fullName evidence="9">Tetrahydrodipicolinate N-succinyltransferase</fullName>
        <shortName evidence="9">THDP succinyltransferase</shortName>
        <shortName evidence="9">THP succinyltransferase</shortName>
    </alternativeName>
    <alternativeName>
        <fullName evidence="9">Tetrahydropicolinate succinylase</fullName>
    </alternativeName>
</protein>
<dbReference type="SUPFAM" id="SSF51161">
    <property type="entry name" value="Trimeric LpxA-like enzymes"/>
    <property type="match status" value="1"/>
</dbReference>
<dbReference type="GO" id="GO:0005737">
    <property type="term" value="C:cytoplasm"/>
    <property type="evidence" value="ECO:0007669"/>
    <property type="project" value="UniProtKB-SubCell"/>
</dbReference>
<dbReference type="GO" id="GO:0019877">
    <property type="term" value="P:diaminopimelate biosynthetic process"/>
    <property type="evidence" value="ECO:0007669"/>
    <property type="project" value="UniProtKB-UniRule"/>
</dbReference>
<evidence type="ECO:0000313" key="11">
    <source>
        <dbReference type="EMBL" id="PVE44582.1"/>
    </source>
</evidence>
<dbReference type="NCBIfam" id="TIGR03535">
    <property type="entry name" value="DapD_actino"/>
    <property type="match status" value="1"/>
</dbReference>
<dbReference type="EC" id="2.3.1.117" evidence="9"/>
<evidence type="ECO:0000313" key="12">
    <source>
        <dbReference type="Proteomes" id="UP000037507"/>
    </source>
</evidence>
<feature type="active site" description="Acyl-anhydride intermediate" evidence="9">
    <location>
        <position position="207"/>
    </location>
</feature>
<dbReference type="CDD" id="cd04649">
    <property type="entry name" value="LbH_THP_succinylT_putative"/>
    <property type="match status" value="1"/>
</dbReference>
<feature type="binding site" evidence="9">
    <location>
        <position position="174"/>
    </location>
    <ligand>
        <name>Mg(2+)</name>
        <dbReference type="ChEBI" id="CHEBI:18420"/>
        <label>1</label>
        <note>ligand shared between trimeric partners</note>
    </ligand>
</feature>
<comment type="catalytic activity">
    <reaction evidence="9">
        <text>(S)-2,3,4,5-tetrahydrodipicolinate + succinyl-CoA + H2O = (S)-2-succinylamino-6-oxoheptanedioate + CoA</text>
        <dbReference type="Rhea" id="RHEA:17325"/>
        <dbReference type="ChEBI" id="CHEBI:15377"/>
        <dbReference type="ChEBI" id="CHEBI:15685"/>
        <dbReference type="ChEBI" id="CHEBI:16845"/>
        <dbReference type="ChEBI" id="CHEBI:57287"/>
        <dbReference type="ChEBI" id="CHEBI:57292"/>
        <dbReference type="EC" id="2.3.1.117"/>
    </reaction>
</comment>
<evidence type="ECO:0000259" key="10">
    <source>
        <dbReference type="Pfam" id="PF14789"/>
    </source>
</evidence>
<feature type="binding site" evidence="9">
    <location>
        <position position="250"/>
    </location>
    <ligand>
        <name>succinyl-CoA</name>
        <dbReference type="ChEBI" id="CHEBI:57292"/>
    </ligand>
</feature>
<evidence type="ECO:0000256" key="1">
    <source>
        <dbReference type="ARBA" id="ARBA00022490"/>
    </source>
</evidence>
<evidence type="ECO:0000256" key="3">
    <source>
        <dbReference type="ARBA" id="ARBA00022679"/>
    </source>
</evidence>
<feature type="binding site" evidence="9">
    <location>
        <position position="273"/>
    </location>
    <ligand>
        <name>succinyl-CoA</name>
        <dbReference type="ChEBI" id="CHEBI:57292"/>
    </ligand>
</feature>
<comment type="similarity">
    <text evidence="9">Belongs to the type 2 tetrahydrodipicolinate N-succinyltransferase family.</text>
</comment>
<proteinExistence type="inferred from homology"/>
<dbReference type="RefSeq" id="WP_053173121.1">
    <property type="nucleotide sequence ID" value="NZ_LFYT02000001.1"/>
</dbReference>
<keyword evidence="3 9" id="KW-0808">Transferase</keyword>
<dbReference type="GO" id="GO:0008666">
    <property type="term" value="F:2,3,4,5-tetrahydropyridine-2,6-dicarboxylate N-succinyltransferase activity"/>
    <property type="evidence" value="ECO:0007669"/>
    <property type="project" value="UniProtKB-UniRule"/>
</dbReference>
<dbReference type="InterPro" id="IPR032784">
    <property type="entry name" value="THDPS_M"/>
</dbReference>
<evidence type="ECO:0000256" key="9">
    <source>
        <dbReference type="HAMAP-Rule" id="MF_02122"/>
    </source>
</evidence>
<feature type="binding site" evidence="9">
    <location>
        <position position="227"/>
    </location>
    <ligand>
        <name>succinyl-CoA</name>
        <dbReference type="ChEBI" id="CHEBI:57292"/>
    </ligand>
</feature>
<feature type="domain" description="2,3,4,5-tetrahydropyridine-2,6-dicarboxylate N-succinyltransferase middle" evidence="10">
    <location>
        <begin position="118"/>
        <end position="157"/>
    </location>
</feature>
<keyword evidence="1 9" id="KW-0963">Cytoplasm</keyword>
<feature type="binding site" evidence="9">
    <location>
        <begin position="298"/>
        <end position="301"/>
    </location>
    <ligand>
        <name>succinyl-CoA</name>
        <dbReference type="ChEBI" id="CHEBI:57292"/>
    </ligand>
</feature>
<keyword evidence="5 9" id="KW-0460">Magnesium</keyword>
<dbReference type="HAMAP" id="MF_02122">
    <property type="entry name" value="DapD_type2"/>
    <property type="match status" value="1"/>
</dbReference>
<accession>A0A2T7UIT8</accession>
<sequence length="325" mass="33283">MSTFQTTGARATGLATIAADGTVLDTWFPAPELAADVAASGSTRLTEAEAVAALGADVAKALTACAVRGTTVVGVRTEIKSLADAPADTHDAYLRLHLLSHRLVQPHGANVTGIFGLLANVAWTNFGPCAVADVPAARLKARASGRVLEVKGVDKFPQMTDYVIPSGVRIANADRVRLGAHLASGTTVMHEGFCNFNAGTLGASMVEGRISAGVVVDDASDIGGGASIMGTLSGGGKEVIKVGKRCLLGANAGIGISLGDDCVVEAGCYITGGSRVQLPDGSLMKAKELSGKNGILFRRDSQSGALHAIPRNKSWGELNAELHKN</sequence>
<evidence type="ECO:0000256" key="2">
    <source>
        <dbReference type="ARBA" id="ARBA00022605"/>
    </source>
</evidence>
<dbReference type="EMBL" id="LFYT02000001">
    <property type="protein sequence ID" value="PVE44582.1"/>
    <property type="molecule type" value="Genomic_DNA"/>
</dbReference>
<dbReference type="Pfam" id="PF14789">
    <property type="entry name" value="THDPS_M"/>
    <property type="match status" value="1"/>
</dbReference>
<name>A0A2T7UIT8_9BURK</name>
<organism evidence="11 12">
    <name type="scientific">Limnohabitans planktonicus II-D5</name>
    <dbReference type="NCBI Taxonomy" id="1293045"/>
    <lineage>
        <taxon>Bacteria</taxon>
        <taxon>Pseudomonadati</taxon>
        <taxon>Pseudomonadota</taxon>
        <taxon>Betaproteobacteria</taxon>
        <taxon>Burkholderiales</taxon>
        <taxon>Comamonadaceae</taxon>
        <taxon>Limnohabitans</taxon>
    </lineage>
</organism>
<comment type="function">
    <text evidence="9">Catalyzes the conversion of the cyclic tetrahydrodipicolinate (THDP) into the acyclic N-succinyl-L-2-amino-6-oxopimelate using succinyl-CoA.</text>
</comment>
<keyword evidence="12" id="KW-1185">Reference proteome</keyword>
<keyword evidence="4 9" id="KW-0479">Metal-binding</keyword>
<dbReference type="Gene3D" id="3.30.60.70">
    <property type="entry name" value="Trimeric LpxA-like enzymes"/>
    <property type="match status" value="1"/>
</dbReference>
<dbReference type="Gene3D" id="2.160.10.10">
    <property type="entry name" value="Hexapeptide repeat proteins"/>
    <property type="match status" value="1"/>
</dbReference>
<dbReference type="Pfam" id="PF14602">
    <property type="entry name" value="Hexapep_2"/>
    <property type="match status" value="1"/>
</dbReference>
<keyword evidence="6 9" id="KW-0220">Diaminopimelate biosynthesis</keyword>
<feature type="binding site" evidence="9">
    <location>
        <begin position="265"/>
        <end position="266"/>
    </location>
    <ligand>
        <name>succinyl-CoA</name>
        <dbReference type="ChEBI" id="CHEBI:57292"/>
    </ligand>
</feature>
<feature type="binding site" evidence="9">
    <location>
        <position position="224"/>
    </location>
    <ligand>
        <name>succinyl-CoA</name>
        <dbReference type="ChEBI" id="CHEBI:57292"/>
    </ligand>
</feature>
<feature type="binding site" evidence="9">
    <location>
        <position position="191"/>
    </location>
    <ligand>
        <name>Mg(2+)</name>
        <dbReference type="ChEBI" id="CHEBI:18420"/>
        <label>2</label>
        <note>ligand shared between trimeric partners</note>
    </ligand>
</feature>
<dbReference type="InterPro" id="IPR011004">
    <property type="entry name" value="Trimer_LpxA-like_sf"/>
</dbReference>
<comment type="caution">
    <text evidence="11">The sequence shown here is derived from an EMBL/GenBank/DDBJ whole genome shotgun (WGS) entry which is preliminary data.</text>
</comment>
<dbReference type="AlphaFoldDB" id="A0A2T7UIT8"/>
<feature type="binding site" evidence="9">
    <location>
        <position position="285"/>
    </location>
    <ligand>
        <name>succinyl-CoA</name>
        <dbReference type="ChEBI" id="CHEBI:57292"/>
    </ligand>
</feature>
<dbReference type="GO" id="GO:0009089">
    <property type="term" value="P:lysine biosynthetic process via diaminopimelate"/>
    <property type="evidence" value="ECO:0007669"/>
    <property type="project" value="UniProtKB-UniRule"/>
</dbReference>
<dbReference type="InterPro" id="IPR038361">
    <property type="entry name" value="THDPS_M_sf"/>
</dbReference>
<dbReference type="OrthoDB" id="9782799at2"/>
<dbReference type="Proteomes" id="UP000037507">
    <property type="component" value="Unassembled WGS sequence"/>
</dbReference>
<comment type="subunit">
    <text evidence="9">Homotrimer.</text>
</comment>
<feature type="binding site" evidence="9">
    <location>
        <position position="209"/>
    </location>
    <ligand>
        <name>succinyl-CoA</name>
        <dbReference type="ChEBI" id="CHEBI:57292"/>
    </ligand>
</feature>
<reference evidence="11" key="1">
    <citation type="submission" date="2017-04" db="EMBL/GenBank/DDBJ databases">
        <title>Unexpected and diverse lifestyles within the genus Limnohabitans.</title>
        <authorList>
            <person name="Kasalicky V."/>
            <person name="Mehrshad M."/>
            <person name="Andrei S.-A."/>
            <person name="Salcher M."/>
            <person name="Kratochvilova H."/>
            <person name="Simek K."/>
            <person name="Ghai R."/>
        </authorList>
    </citation>
    <scope>NUCLEOTIDE SEQUENCE [LARGE SCALE GENOMIC DNA]</scope>
    <source>
        <strain evidence="11">II-D5</strain>
    </source>
</reference>
<evidence type="ECO:0000256" key="5">
    <source>
        <dbReference type="ARBA" id="ARBA00022842"/>
    </source>
</evidence>
<evidence type="ECO:0000256" key="6">
    <source>
        <dbReference type="ARBA" id="ARBA00022915"/>
    </source>
</evidence>
<dbReference type="InterPro" id="IPR026586">
    <property type="entry name" value="Type2_DapD"/>
</dbReference>
<keyword evidence="2 9" id="KW-0028">Amino-acid biosynthesis</keyword>
<dbReference type="InterPro" id="IPR001451">
    <property type="entry name" value="Hexapep"/>
</dbReference>
<dbReference type="GO" id="GO:0000287">
    <property type="term" value="F:magnesium ion binding"/>
    <property type="evidence" value="ECO:0007669"/>
    <property type="project" value="UniProtKB-UniRule"/>
</dbReference>
<comment type="pathway">
    <text evidence="9">Amino-acid biosynthesis; L-lysine biosynthesis via DAP pathway; LL-2,6-diaminopimelate from (S)-tetrahydrodipicolinate (succinylase route): step 1/3.</text>
</comment>
<evidence type="ECO:0000256" key="7">
    <source>
        <dbReference type="ARBA" id="ARBA00023154"/>
    </source>
</evidence>
<keyword evidence="7 9" id="KW-0457">Lysine biosynthesis</keyword>
<evidence type="ECO:0000256" key="4">
    <source>
        <dbReference type="ARBA" id="ARBA00022723"/>
    </source>
</evidence>
<dbReference type="InterPro" id="IPR019875">
    <property type="entry name" value="DapD_actinobacteria"/>
</dbReference>
<evidence type="ECO:0000256" key="8">
    <source>
        <dbReference type="ARBA" id="ARBA00023315"/>
    </source>
</evidence>
<keyword evidence="8 9" id="KW-0012">Acyltransferase</keyword>
<dbReference type="STRING" id="1293045.H663_11485"/>